<accession>A0ACC0Y6N8</accession>
<name>A0ACC0Y6N8_9ROSI</name>
<organism evidence="1 2">
    <name type="scientific">Pistacia integerrima</name>
    <dbReference type="NCBI Taxonomy" id="434235"/>
    <lineage>
        <taxon>Eukaryota</taxon>
        <taxon>Viridiplantae</taxon>
        <taxon>Streptophyta</taxon>
        <taxon>Embryophyta</taxon>
        <taxon>Tracheophyta</taxon>
        <taxon>Spermatophyta</taxon>
        <taxon>Magnoliopsida</taxon>
        <taxon>eudicotyledons</taxon>
        <taxon>Gunneridae</taxon>
        <taxon>Pentapetalae</taxon>
        <taxon>rosids</taxon>
        <taxon>malvids</taxon>
        <taxon>Sapindales</taxon>
        <taxon>Anacardiaceae</taxon>
        <taxon>Pistacia</taxon>
    </lineage>
</organism>
<dbReference type="Proteomes" id="UP001163603">
    <property type="component" value="Chromosome 9"/>
</dbReference>
<evidence type="ECO:0000313" key="1">
    <source>
        <dbReference type="EMBL" id="KAJ0028819.1"/>
    </source>
</evidence>
<evidence type="ECO:0000313" key="2">
    <source>
        <dbReference type="Proteomes" id="UP001163603"/>
    </source>
</evidence>
<comment type="caution">
    <text evidence="1">The sequence shown here is derived from an EMBL/GenBank/DDBJ whole genome shotgun (WGS) entry which is preliminary data.</text>
</comment>
<sequence>MAAAGESSTRSLEKTPTWALAVVCFVIVFICIIIEHSIHLLTHWLKKRRKNALIDAVDKLKSELMLLGFMSLLLAVTQSFISNICIPTKVADIMLPCLKAVESESLDVKSFQHYGNKNINRNLLSMDGLYEYMVWQANRRRLDDDTEVEDDAAGAVSDSCTSKGKVSLISTDGILQLRILICALVVMQIVYSVLTMALGRAKMRRWKTWEKETRTTEYLAANDPDRFRLTRQTTFGRRHVTSCTETSTQLWIKCFFRQFFRSVAKVDYLTLRHSFISAHMSSARYNHYFNFQKYIQRSLEEDFKVVVGISPLMWFVVVIFLLLDVHGWQKIFEAISYVPLLIVLLVGTKLETIVAKMALHINERTDVIKGTPLVEPSDKLFWFGRPRFVLILLHFTLFLNAFELAFFIWVSTQFGVDSCFHEHTAITVTRVVLAIVVQVLCSYITLPLYALVTQMGSQFRSRVLEEQTAKIIKQWHTEVRERKKKEEEYGLHSPRRISLSKQWSSKMGSPINEFSSLIPRLVSMPKESNNNNQLANKGKLVLVDEASSSRSPSPVVRREMLMLRRH</sequence>
<protein>
    <submittedName>
        <fullName evidence="1">Uncharacterized protein</fullName>
    </submittedName>
</protein>
<keyword evidence="2" id="KW-1185">Reference proteome</keyword>
<proteinExistence type="predicted"/>
<gene>
    <name evidence="1" type="ORF">Pint_35595</name>
</gene>
<dbReference type="EMBL" id="CM047744">
    <property type="protein sequence ID" value="KAJ0028819.1"/>
    <property type="molecule type" value="Genomic_DNA"/>
</dbReference>
<reference evidence="2" key="1">
    <citation type="journal article" date="2023" name="G3 (Bethesda)">
        <title>Genome assembly and association tests identify interacting loci associated with vigor, precocity, and sex in interspecific pistachio rootstocks.</title>
        <authorList>
            <person name="Palmer W."/>
            <person name="Jacygrad E."/>
            <person name="Sagayaradj S."/>
            <person name="Cavanaugh K."/>
            <person name="Han R."/>
            <person name="Bertier L."/>
            <person name="Beede B."/>
            <person name="Kafkas S."/>
            <person name="Golino D."/>
            <person name="Preece J."/>
            <person name="Michelmore R."/>
        </authorList>
    </citation>
    <scope>NUCLEOTIDE SEQUENCE [LARGE SCALE GENOMIC DNA]</scope>
</reference>